<dbReference type="RefSeq" id="WP_055276774.1">
    <property type="nucleotide sequence ID" value="NZ_CP071249.1"/>
</dbReference>
<dbReference type="AlphaFoldDB" id="A0A9Q9CFK8"/>
<feature type="domain" description="HD" evidence="1">
    <location>
        <begin position="50"/>
        <end position="151"/>
    </location>
</feature>
<reference evidence="3 4" key="1">
    <citation type="submission" date="2021-03" db="EMBL/GenBank/DDBJ databases">
        <title>Comparative Genomics and Metabolomics in the genus Turicibacter.</title>
        <authorList>
            <person name="Maki J."/>
            <person name="Looft T."/>
        </authorList>
    </citation>
    <scope>NUCLEOTIDE SEQUENCE</scope>
    <source>
        <strain evidence="3">ISU324</strain>
        <strain evidence="2 4">MMM721</strain>
    </source>
</reference>
<dbReference type="Gene3D" id="1.10.3210.10">
    <property type="entry name" value="Hypothetical protein af1432"/>
    <property type="match status" value="1"/>
</dbReference>
<dbReference type="Proteomes" id="UP001058016">
    <property type="component" value="Chromosome"/>
</dbReference>
<organism evidence="3 5">
    <name type="scientific">Turicibacter bilis</name>
    <dbReference type="NCBI Taxonomy" id="2735723"/>
    <lineage>
        <taxon>Bacteria</taxon>
        <taxon>Bacillati</taxon>
        <taxon>Bacillota</taxon>
        <taxon>Erysipelotrichia</taxon>
        <taxon>Erysipelotrichales</taxon>
        <taxon>Turicibacteraceae</taxon>
        <taxon>Turicibacter</taxon>
    </lineage>
</organism>
<dbReference type="InterPro" id="IPR006674">
    <property type="entry name" value="HD_domain"/>
</dbReference>
<dbReference type="EMBL" id="CP071250">
    <property type="protein sequence ID" value="UUF07740.1"/>
    <property type="molecule type" value="Genomic_DNA"/>
</dbReference>
<dbReference type="SUPFAM" id="SSF109604">
    <property type="entry name" value="HD-domain/PDEase-like"/>
    <property type="match status" value="1"/>
</dbReference>
<protein>
    <submittedName>
        <fullName evidence="3">HD domain-containing protein</fullName>
    </submittedName>
</protein>
<evidence type="ECO:0000313" key="4">
    <source>
        <dbReference type="Proteomes" id="UP001058016"/>
    </source>
</evidence>
<name>A0A9Q9CFK8_9FIRM</name>
<evidence type="ECO:0000313" key="3">
    <source>
        <dbReference type="EMBL" id="UUF07740.1"/>
    </source>
</evidence>
<dbReference type="Proteomes" id="UP001058072">
    <property type="component" value="Chromosome"/>
</dbReference>
<keyword evidence="4" id="KW-1185">Reference proteome</keyword>
<evidence type="ECO:0000259" key="1">
    <source>
        <dbReference type="Pfam" id="PF01966"/>
    </source>
</evidence>
<gene>
    <name evidence="2" type="ORF">J0J69_02575</name>
    <name evidence="3" type="ORF">J0J70_08915</name>
</gene>
<proteinExistence type="predicted"/>
<sequence length="209" mass="24099">MSIKQIILSRLHSIEREGMSDLIHFLTSESDYFKAPASIKGHCNYPHGLAIHSHNVVELLLQKNNQYHLGLSKETIYLAGYLHDLCKTNIFYPTLKIRYNHKNEKECYFTYECLDDVPLGHGEKSVILAQQYIKLTLEEILLIRWHTGPQTPCENPYRYDQALEKCPAIKAIFTADEEAATFLETIKPTPVFQPSVFYAWKKTGVLPKI</sequence>
<evidence type="ECO:0000313" key="5">
    <source>
        <dbReference type="Proteomes" id="UP001058072"/>
    </source>
</evidence>
<evidence type="ECO:0000313" key="2">
    <source>
        <dbReference type="EMBL" id="UUF06490.1"/>
    </source>
</evidence>
<dbReference type="Pfam" id="PF01966">
    <property type="entry name" value="HD"/>
    <property type="match status" value="1"/>
</dbReference>
<dbReference type="EMBL" id="CP071249">
    <property type="protein sequence ID" value="UUF06490.1"/>
    <property type="molecule type" value="Genomic_DNA"/>
</dbReference>
<accession>A0A9Q9CFK8</accession>